<keyword evidence="3" id="KW-0675">Receptor</keyword>
<reference evidence="3" key="1">
    <citation type="submission" date="2019-05" db="EMBL/GenBank/DDBJ databases">
        <title>Annotation for the trematode Fasciolopsis buski.</title>
        <authorList>
            <person name="Choi Y.-J."/>
        </authorList>
    </citation>
    <scope>NUCLEOTIDE SEQUENCE</scope>
    <source>
        <strain evidence="3">HT</strain>
        <tissue evidence="3">Whole worm</tissue>
    </source>
</reference>
<dbReference type="PANTHER" id="PTHR22093:SF0">
    <property type="entry name" value="LEUKOCYTE RECEPTOR CLUSTER MEMBER 1"/>
    <property type="match status" value="1"/>
</dbReference>
<gene>
    <name evidence="3" type="ORF">FBUS_03454</name>
</gene>
<evidence type="ECO:0000313" key="3">
    <source>
        <dbReference type="EMBL" id="KAA0196945.1"/>
    </source>
</evidence>
<proteinExistence type="predicted"/>
<name>A0A8E0S575_9TREM</name>
<dbReference type="OrthoDB" id="2159131at2759"/>
<dbReference type="PANTHER" id="PTHR22093">
    <property type="entry name" value="LEUKOCYTE RECEPTOR CLUSTER LRC MEMBER 1"/>
    <property type="match status" value="1"/>
</dbReference>
<feature type="region of interest" description="Disordered" evidence="1">
    <location>
        <begin position="197"/>
        <end position="293"/>
    </location>
</feature>
<dbReference type="SMART" id="SM01083">
    <property type="entry name" value="Cir_N"/>
    <property type="match status" value="1"/>
</dbReference>
<dbReference type="InterPro" id="IPR039875">
    <property type="entry name" value="LENG1-like"/>
</dbReference>
<feature type="compositionally biased region" description="Basic and acidic residues" evidence="1">
    <location>
        <begin position="271"/>
        <end position="293"/>
    </location>
</feature>
<feature type="region of interest" description="Disordered" evidence="1">
    <location>
        <begin position="328"/>
        <end position="355"/>
    </location>
</feature>
<dbReference type="EMBL" id="LUCM01002711">
    <property type="protein sequence ID" value="KAA0196945.1"/>
    <property type="molecule type" value="Genomic_DNA"/>
</dbReference>
<feature type="compositionally biased region" description="Basic and acidic residues" evidence="1">
    <location>
        <begin position="216"/>
        <end position="234"/>
    </location>
</feature>
<sequence length="355" mass="40885">MNILPKKRWHVRTKENIARVRKDEAEFEEKKLQDEFRSLIAEQEARTEALRKRSHSSLGIAGSSAVEKYSILLSDRSTSLSQGNKEYEAEKKLEKEATEKSIGLLTYLGQSLVDAGDQKPWYDLHPKRLRKDEEKKLKTKEEWEAKKKLRADPLVQMNKVSEWFEKKREEKSIEEAKMLQRAQSCIAAMPGLFPNDISVPSSQPSRYMGRSLPMVSKRDLTEENKISKCKEERRRRSHSRKSNRSSSGSADEEAASGRIEPTPGPSSDAIELAKKINMDKLRTERLQRERKERERAALVMAKARGLSQAFVDPTQPVVPTDEREIPFNSAFNPELSAALAARRKRDREARRRPYH</sequence>
<dbReference type="Proteomes" id="UP000728185">
    <property type="component" value="Unassembled WGS sequence"/>
</dbReference>
<feature type="compositionally biased region" description="Basic and acidic residues" evidence="1">
    <location>
        <begin position="346"/>
        <end position="355"/>
    </location>
</feature>
<evidence type="ECO:0000313" key="4">
    <source>
        <dbReference type="Proteomes" id="UP000728185"/>
    </source>
</evidence>
<dbReference type="InterPro" id="IPR019339">
    <property type="entry name" value="CIR_N_dom"/>
</dbReference>
<feature type="domain" description="CBF1-interacting co-repressor CIR N-terminal" evidence="2">
    <location>
        <begin position="8"/>
        <end position="44"/>
    </location>
</feature>
<keyword evidence="4" id="KW-1185">Reference proteome</keyword>
<comment type="caution">
    <text evidence="3">The sequence shown here is derived from an EMBL/GenBank/DDBJ whole genome shotgun (WGS) entry which is preliminary data.</text>
</comment>
<organism evidence="3 4">
    <name type="scientific">Fasciolopsis buskii</name>
    <dbReference type="NCBI Taxonomy" id="27845"/>
    <lineage>
        <taxon>Eukaryota</taxon>
        <taxon>Metazoa</taxon>
        <taxon>Spiralia</taxon>
        <taxon>Lophotrochozoa</taxon>
        <taxon>Platyhelminthes</taxon>
        <taxon>Trematoda</taxon>
        <taxon>Digenea</taxon>
        <taxon>Plagiorchiida</taxon>
        <taxon>Echinostomata</taxon>
        <taxon>Echinostomatoidea</taxon>
        <taxon>Fasciolidae</taxon>
        <taxon>Fasciolopsis</taxon>
    </lineage>
</organism>
<protein>
    <submittedName>
        <fullName evidence="3">Leukocyte receptor cluster member 1</fullName>
    </submittedName>
</protein>
<evidence type="ECO:0000259" key="2">
    <source>
        <dbReference type="SMART" id="SM01083"/>
    </source>
</evidence>
<evidence type="ECO:0000256" key="1">
    <source>
        <dbReference type="SAM" id="MobiDB-lite"/>
    </source>
</evidence>
<accession>A0A8E0S575</accession>
<dbReference type="AlphaFoldDB" id="A0A8E0S575"/>